<dbReference type="AlphaFoldDB" id="A0A9D1F3G3"/>
<reference evidence="3" key="1">
    <citation type="submission" date="2020-10" db="EMBL/GenBank/DDBJ databases">
        <authorList>
            <person name="Gilroy R."/>
        </authorList>
    </citation>
    <scope>NUCLEOTIDE SEQUENCE</scope>
    <source>
        <strain evidence="3">CHK178-757</strain>
    </source>
</reference>
<reference evidence="3" key="2">
    <citation type="journal article" date="2021" name="PeerJ">
        <title>Extensive microbial diversity within the chicken gut microbiome revealed by metagenomics and culture.</title>
        <authorList>
            <person name="Gilroy R."/>
            <person name="Ravi A."/>
            <person name="Getino M."/>
            <person name="Pursley I."/>
            <person name="Horton D.L."/>
            <person name="Alikhan N.F."/>
            <person name="Baker D."/>
            <person name="Gharbi K."/>
            <person name="Hall N."/>
            <person name="Watson M."/>
            <person name="Adriaenssens E.M."/>
            <person name="Foster-Nyarko E."/>
            <person name="Jarju S."/>
            <person name="Secka A."/>
            <person name="Antonio M."/>
            <person name="Oren A."/>
            <person name="Chaudhuri R.R."/>
            <person name="La Ragione R."/>
            <person name="Hildebrand F."/>
            <person name="Pallen M.J."/>
        </authorList>
    </citation>
    <scope>NUCLEOTIDE SEQUENCE</scope>
    <source>
        <strain evidence="3">CHK178-757</strain>
    </source>
</reference>
<dbReference type="EMBL" id="DVIT01000009">
    <property type="protein sequence ID" value="HIS46342.1"/>
    <property type="molecule type" value="Genomic_DNA"/>
</dbReference>
<accession>A0A9D1F3G3</accession>
<dbReference type="Proteomes" id="UP000823927">
    <property type="component" value="Unassembled WGS sequence"/>
</dbReference>
<sequence>MIVTATEFKTNLGKYLEMASSQDIFITKNGKSIARLTSPAVNKLALLDDLVGIVPQEKAMDENTIREERLSRQ</sequence>
<dbReference type="Gene3D" id="3.40.1620.10">
    <property type="entry name" value="YefM-like domain"/>
    <property type="match status" value="1"/>
</dbReference>
<protein>
    <recommendedName>
        <fullName evidence="2">Antitoxin</fullName>
    </recommendedName>
</protein>
<gene>
    <name evidence="3" type="ORF">IAB46_02085</name>
</gene>
<dbReference type="InterPro" id="IPR006442">
    <property type="entry name" value="Antitoxin_Phd/YefM"/>
</dbReference>
<dbReference type="NCBIfam" id="TIGR01552">
    <property type="entry name" value="phd_fam"/>
    <property type="match status" value="1"/>
</dbReference>
<evidence type="ECO:0000313" key="4">
    <source>
        <dbReference type="Proteomes" id="UP000823927"/>
    </source>
</evidence>
<evidence type="ECO:0000313" key="3">
    <source>
        <dbReference type="EMBL" id="HIS46342.1"/>
    </source>
</evidence>
<comment type="similarity">
    <text evidence="1 2">Belongs to the phD/YefM antitoxin family.</text>
</comment>
<dbReference type="InterPro" id="IPR036165">
    <property type="entry name" value="YefM-like_sf"/>
</dbReference>
<proteinExistence type="inferred from homology"/>
<comment type="caution">
    <text evidence="3">The sequence shown here is derived from an EMBL/GenBank/DDBJ whole genome shotgun (WGS) entry which is preliminary data.</text>
</comment>
<evidence type="ECO:0000256" key="2">
    <source>
        <dbReference type="RuleBase" id="RU362080"/>
    </source>
</evidence>
<dbReference type="SUPFAM" id="SSF143120">
    <property type="entry name" value="YefM-like"/>
    <property type="match status" value="1"/>
</dbReference>
<evidence type="ECO:0000256" key="1">
    <source>
        <dbReference type="ARBA" id="ARBA00009981"/>
    </source>
</evidence>
<name>A0A9D1F3G3_9FIRM</name>
<dbReference type="Pfam" id="PF02604">
    <property type="entry name" value="PhdYeFM_antitox"/>
    <property type="match status" value="1"/>
</dbReference>
<organism evidence="3 4">
    <name type="scientific">Candidatus Scybalocola faecigallinarum</name>
    <dbReference type="NCBI Taxonomy" id="2840941"/>
    <lineage>
        <taxon>Bacteria</taxon>
        <taxon>Bacillati</taxon>
        <taxon>Bacillota</taxon>
        <taxon>Clostridia</taxon>
        <taxon>Lachnospirales</taxon>
        <taxon>Lachnospiraceae</taxon>
        <taxon>Lachnospiraceae incertae sedis</taxon>
        <taxon>Candidatus Scybalocola (ex Gilroy et al. 2021)</taxon>
    </lineage>
</organism>
<comment type="function">
    <text evidence="2">Antitoxin component of a type II toxin-antitoxin (TA) system.</text>
</comment>